<keyword evidence="2" id="KW-1133">Transmembrane helix</keyword>
<evidence type="ECO:0000256" key="1">
    <source>
        <dbReference type="SAM" id="MobiDB-lite"/>
    </source>
</evidence>
<sequence length="129" mass="14537">MHLRISIKLPAAYKRGAHRRLVREPPWTSVRDRRFPDAAETDTVPKQQRPAKHAPRFEMAAGHLRQRLTMLAGVFLLYAIAMATVSAALAVTDVRPSIEQAEQRARELTEILANLKSNLIDPFTVDDAK</sequence>
<feature type="transmembrane region" description="Helical" evidence="2">
    <location>
        <begin position="68"/>
        <end position="91"/>
    </location>
</feature>
<organism evidence="3 4">
    <name type="scientific">Amblyomma americanum</name>
    <name type="common">Lone star tick</name>
    <dbReference type="NCBI Taxonomy" id="6943"/>
    <lineage>
        <taxon>Eukaryota</taxon>
        <taxon>Metazoa</taxon>
        <taxon>Ecdysozoa</taxon>
        <taxon>Arthropoda</taxon>
        <taxon>Chelicerata</taxon>
        <taxon>Arachnida</taxon>
        <taxon>Acari</taxon>
        <taxon>Parasitiformes</taxon>
        <taxon>Ixodida</taxon>
        <taxon>Ixodoidea</taxon>
        <taxon>Ixodidae</taxon>
        <taxon>Amblyomminae</taxon>
        <taxon>Amblyomma</taxon>
    </lineage>
</organism>
<reference evidence="3 4" key="1">
    <citation type="journal article" date="2023" name="Arcadia Sci">
        <title>De novo assembly of a long-read Amblyomma americanum tick genome.</title>
        <authorList>
            <person name="Chou S."/>
            <person name="Poskanzer K.E."/>
            <person name="Rollins M."/>
            <person name="Thuy-Boun P.S."/>
        </authorList>
    </citation>
    <scope>NUCLEOTIDE SEQUENCE [LARGE SCALE GENOMIC DNA]</scope>
    <source>
        <strain evidence="3">F_SG_1</strain>
        <tissue evidence="3">Salivary glands</tissue>
    </source>
</reference>
<proteinExistence type="predicted"/>
<accession>A0AAQ4EJ80</accession>
<keyword evidence="2" id="KW-0812">Transmembrane</keyword>
<name>A0AAQ4EJ80_AMBAM</name>
<protein>
    <submittedName>
        <fullName evidence="3">Uncharacterized protein</fullName>
    </submittedName>
</protein>
<keyword evidence="2" id="KW-0472">Membrane</keyword>
<dbReference type="AlphaFoldDB" id="A0AAQ4EJ80"/>
<dbReference type="Proteomes" id="UP001321473">
    <property type="component" value="Unassembled WGS sequence"/>
</dbReference>
<evidence type="ECO:0000313" key="4">
    <source>
        <dbReference type="Proteomes" id="UP001321473"/>
    </source>
</evidence>
<evidence type="ECO:0000313" key="3">
    <source>
        <dbReference type="EMBL" id="KAK8774879.1"/>
    </source>
</evidence>
<evidence type="ECO:0000256" key="2">
    <source>
        <dbReference type="SAM" id="Phobius"/>
    </source>
</evidence>
<keyword evidence="4" id="KW-1185">Reference proteome</keyword>
<comment type="caution">
    <text evidence="3">The sequence shown here is derived from an EMBL/GenBank/DDBJ whole genome shotgun (WGS) entry which is preliminary data.</text>
</comment>
<dbReference type="EMBL" id="JARKHS020014887">
    <property type="protein sequence ID" value="KAK8774879.1"/>
    <property type="molecule type" value="Genomic_DNA"/>
</dbReference>
<feature type="region of interest" description="Disordered" evidence="1">
    <location>
        <begin position="32"/>
        <end position="53"/>
    </location>
</feature>
<gene>
    <name evidence="3" type="ORF">V5799_010588</name>
</gene>